<dbReference type="CDD" id="cd05233">
    <property type="entry name" value="SDR_c"/>
    <property type="match status" value="1"/>
</dbReference>
<dbReference type="SMART" id="SM00822">
    <property type="entry name" value="PKS_KR"/>
    <property type="match status" value="1"/>
</dbReference>
<name>A0A2A8CVG6_9BACT</name>
<dbReference type="OrthoDB" id="822355at2"/>
<comment type="caution">
    <text evidence="5">The sequence shown here is derived from an EMBL/GenBank/DDBJ whole genome shotgun (WGS) entry which is preliminary data.</text>
</comment>
<proteinExistence type="inferred from homology"/>
<dbReference type="RefSeq" id="WP_098076898.1">
    <property type="nucleotide sequence ID" value="NZ_PDEQ01000007.1"/>
</dbReference>
<feature type="domain" description="Ketoreductase" evidence="4">
    <location>
        <begin position="6"/>
        <end position="189"/>
    </location>
</feature>
<dbReference type="Gene3D" id="3.40.50.720">
    <property type="entry name" value="NAD(P)-binding Rossmann-like Domain"/>
    <property type="match status" value="1"/>
</dbReference>
<dbReference type="EMBL" id="PDEQ01000007">
    <property type="protein sequence ID" value="PEN12584.1"/>
    <property type="molecule type" value="Genomic_DNA"/>
</dbReference>
<dbReference type="InterPro" id="IPR036291">
    <property type="entry name" value="NAD(P)-bd_dom_sf"/>
</dbReference>
<dbReference type="FunFam" id="3.40.50.720:FF:000084">
    <property type="entry name" value="Short-chain dehydrogenase reductase"/>
    <property type="match status" value="1"/>
</dbReference>
<dbReference type="PRINTS" id="PR00080">
    <property type="entry name" value="SDRFAMILY"/>
</dbReference>
<dbReference type="Proteomes" id="UP000220102">
    <property type="component" value="Unassembled WGS sequence"/>
</dbReference>
<sequence length="262" mass="28489">MPFNGHVVWITGASSGIGRALALEFARRGADLALSARREEKLRDVAGEIEALGHDALVVPCDVTEEAQVEAAVQQIVDHFGHLDVAVANAGFGVMGTIEDVDAETWRRQLDVNVVGLTQTARYAIPELRKTSGRVVLIGSVASMVTLPNTGAYSASKAAVRSIGQALSMELKDDSVTCTTIHPGLVESDIARVDNTNVHDPDRKDPRNQELMWPTDKAARVMADAIEKRKREYVFTGHGKIMGFLCRHFPGVMFPILANFSR</sequence>
<reference evidence="5 6" key="1">
    <citation type="submission" date="2017-10" db="EMBL/GenBank/DDBJ databases">
        <title>Draft genome of Longibacter Salinarum.</title>
        <authorList>
            <person name="Goh K.M."/>
            <person name="Shamsir M.S."/>
            <person name="Lim S.W."/>
        </authorList>
    </citation>
    <scope>NUCLEOTIDE SEQUENCE [LARGE SCALE GENOMIC DNA]</scope>
    <source>
        <strain evidence="5 6">KCTC 52045</strain>
    </source>
</reference>
<dbReference type="GO" id="GO:0016020">
    <property type="term" value="C:membrane"/>
    <property type="evidence" value="ECO:0007669"/>
    <property type="project" value="TreeGrafter"/>
</dbReference>
<gene>
    <name evidence="5" type="ORF">CRI94_13780</name>
</gene>
<dbReference type="GO" id="GO:0016491">
    <property type="term" value="F:oxidoreductase activity"/>
    <property type="evidence" value="ECO:0007669"/>
    <property type="project" value="UniProtKB-KW"/>
</dbReference>
<evidence type="ECO:0000313" key="5">
    <source>
        <dbReference type="EMBL" id="PEN12584.1"/>
    </source>
</evidence>
<dbReference type="PROSITE" id="PS00061">
    <property type="entry name" value="ADH_SHORT"/>
    <property type="match status" value="1"/>
</dbReference>
<dbReference type="SUPFAM" id="SSF51735">
    <property type="entry name" value="NAD(P)-binding Rossmann-fold domains"/>
    <property type="match status" value="1"/>
</dbReference>
<dbReference type="Pfam" id="PF00106">
    <property type="entry name" value="adh_short"/>
    <property type="match status" value="1"/>
</dbReference>
<evidence type="ECO:0000259" key="4">
    <source>
        <dbReference type="SMART" id="SM00822"/>
    </source>
</evidence>
<evidence type="ECO:0000313" key="6">
    <source>
        <dbReference type="Proteomes" id="UP000220102"/>
    </source>
</evidence>
<dbReference type="PANTHER" id="PTHR44196">
    <property type="entry name" value="DEHYDROGENASE/REDUCTASE SDR FAMILY MEMBER 7B"/>
    <property type="match status" value="1"/>
</dbReference>
<dbReference type="NCBIfam" id="NF004825">
    <property type="entry name" value="PRK06181.1"/>
    <property type="match status" value="1"/>
</dbReference>
<dbReference type="PANTHER" id="PTHR44196:SF1">
    <property type="entry name" value="DEHYDROGENASE_REDUCTASE SDR FAMILY MEMBER 7B"/>
    <property type="match status" value="1"/>
</dbReference>
<dbReference type="InterPro" id="IPR057326">
    <property type="entry name" value="KR_dom"/>
</dbReference>
<evidence type="ECO:0000256" key="2">
    <source>
        <dbReference type="ARBA" id="ARBA00023002"/>
    </source>
</evidence>
<comment type="similarity">
    <text evidence="1 3">Belongs to the short-chain dehydrogenases/reductases (SDR) family.</text>
</comment>
<accession>A0A2A8CVG6</accession>
<evidence type="ECO:0000256" key="1">
    <source>
        <dbReference type="ARBA" id="ARBA00006484"/>
    </source>
</evidence>
<dbReference type="InterPro" id="IPR002347">
    <property type="entry name" value="SDR_fam"/>
</dbReference>
<keyword evidence="6" id="KW-1185">Reference proteome</keyword>
<dbReference type="PRINTS" id="PR00081">
    <property type="entry name" value="GDHRDH"/>
</dbReference>
<evidence type="ECO:0000256" key="3">
    <source>
        <dbReference type="RuleBase" id="RU000363"/>
    </source>
</evidence>
<dbReference type="AlphaFoldDB" id="A0A2A8CVG6"/>
<organism evidence="5 6">
    <name type="scientific">Longibacter salinarum</name>
    <dbReference type="NCBI Taxonomy" id="1850348"/>
    <lineage>
        <taxon>Bacteria</taxon>
        <taxon>Pseudomonadati</taxon>
        <taxon>Rhodothermota</taxon>
        <taxon>Rhodothermia</taxon>
        <taxon>Rhodothermales</taxon>
        <taxon>Salisaetaceae</taxon>
        <taxon>Longibacter</taxon>
    </lineage>
</organism>
<keyword evidence="2" id="KW-0560">Oxidoreductase</keyword>
<protein>
    <submittedName>
        <fullName evidence="5">Short chain dehydrogenase</fullName>
    </submittedName>
</protein>
<dbReference type="InterPro" id="IPR020904">
    <property type="entry name" value="Sc_DH/Rdtase_CS"/>
</dbReference>